<keyword evidence="4" id="KW-0812">Transmembrane</keyword>
<reference evidence="10" key="3">
    <citation type="submission" date="2025-09" db="UniProtKB">
        <authorList>
            <consortium name="Ensembl"/>
        </authorList>
    </citation>
    <scope>IDENTIFICATION</scope>
</reference>
<name>H2YJ15_CIOSA</name>
<reference evidence="10" key="2">
    <citation type="submission" date="2025-08" db="UniProtKB">
        <authorList>
            <consortium name="Ensembl"/>
        </authorList>
    </citation>
    <scope>IDENTIFICATION</scope>
</reference>
<evidence type="ECO:0000256" key="4">
    <source>
        <dbReference type="ARBA" id="ARBA00022692"/>
    </source>
</evidence>
<protein>
    <recommendedName>
        <fullName evidence="9">Carbohydrate sulfotransferase</fullName>
        <ecNumber evidence="9">2.8.2.-</ecNumber>
    </recommendedName>
</protein>
<proteinExistence type="inferred from homology"/>
<keyword evidence="8 9" id="KW-0325">Glycoprotein</keyword>
<keyword evidence="6 9" id="KW-0333">Golgi apparatus</keyword>
<comment type="similarity">
    <text evidence="2 9">Belongs to the sulfotransferase 2 family.</text>
</comment>
<dbReference type="GeneTree" id="ENSGT00940000172380"/>
<dbReference type="GO" id="GO:0000139">
    <property type="term" value="C:Golgi membrane"/>
    <property type="evidence" value="ECO:0007669"/>
    <property type="project" value="UniProtKB-SubCell"/>
</dbReference>
<dbReference type="HOGENOM" id="CLU_1109115_0_0_1"/>
<dbReference type="InterPro" id="IPR018011">
    <property type="entry name" value="Carb_sulfotrans_8-10"/>
</dbReference>
<dbReference type="GO" id="GO:0008146">
    <property type="term" value="F:sulfotransferase activity"/>
    <property type="evidence" value="ECO:0007669"/>
    <property type="project" value="InterPro"/>
</dbReference>
<dbReference type="AlphaFoldDB" id="H2YJ15"/>
<dbReference type="Ensembl" id="ENSCSAVT00000005385.1">
    <property type="protein sequence ID" value="ENSCSAVP00000005314.1"/>
    <property type="gene ID" value="ENSCSAVG00000003169.1"/>
</dbReference>
<keyword evidence="7" id="KW-0472">Membrane</keyword>
<dbReference type="PROSITE" id="PS51257">
    <property type="entry name" value="PROKAR_LIPOPROTEIN"/>
    <property type="match status" value="1"/>
</dbReference>
<evidence type="ECO:0000256" key="1">
    <source>
        <dbReference type="ARBA" id="ARBA00004323"/>
    </source>
</evidence>
<keyword evidence="3 9" id="KW-0808">Transferase</keyword>
<dbReference type="PANTHER" id="PTHR12137:SF54">
    <property type="entry name" value="CARBOHYDRATE SULFOTRANSFERASE"/>
    <property type="match status" value="1"/>
</dbReference>
<keyword evidence="9" id="KW-0735">Signal-anchor</keyword>
<evidence type="ECO:0000313" key="11">
    <source>
        <dbReference type="Proteomes" id="UP000007875"/>
    </source>
</evidence>
<dbReference type="Pfam" id="PF03567">
    <property type="entry name" value="Sulfotransfer_2"/>
    <property type="match status" value="1"/>
</dbReference>
<evidence type="ECO:0000256" key="7">
    <source>
        <dbReference type="ARBA" id="ARBA00023136"/>
    </source>
</evidence>
<dbReference type="InParanoid" id="H2YJ15"/>
<keyword evidence="9" id="KW-0119">Carbohydrate metabolism</keyword>
<dbReference type="GO" id="GO:0016051">
    <property type="term" value="P:carbohydrate biosynthetic process"/>
    <property type="evidence" value="ECO:0007669"/>
    <property type="project" value="InterPro"/>
</dbReference>
<dbReference type="PANTHER" id="PTHR12137">
    <property type="entry name" value="CARBOHYDRATE SULFOTRANSFERASE"/>
    <property type="match status" value="1"/>
</dbReference>
<evidence type="ECO:0000256" key="6">
    <source>
        <dbReference type="ARBA" id="ARBA00023034"/>
    </source>
</evidence>
<keyword evidence="5" id="KW-1133">Transmembrane helix</keyword>
<evidence type="ECO:0000256" key="8">
    <source>
        <dbReference type="ARBA" id="ARBA00023180"/>
    </source>
</evidence>
<dbReference type="Proteomes" id="UP000007875">
    <property type="component" value="Unassembled WGS sequence"/>
</dbReference>
<organism evidence="10 11">
    <name type="scientific">Ciona savignyi</name>
    <name type="common">Pacific transparent sea squirt</name>
    <dbReference type="NCBI Taxonomy" id="51511"/>
    <lineage>
        <taxon>Eukaryota</taxon>
        <taxon>Metazoa</taxon>
        <taxon>Chordata</taxon>
        <taxon>Tunicata</taxon>
        <taxon>Ascidiacea</taxon>
        <taxon>Phlebobranchia</taxon>
        <taxon>Cionidae</taxon>
        <taxon>Ciona</taxon>
    </lineage>
</organism>
<evidence type="ECO:0000256" key="3">
    <source>
        <dbReference type="ARBA" id="ARBA00022679"/>
    </source>
</evidence>
<dbReference type="InterPro" id="IPR005331">
    <property type="entry name" value="Sulfotransferase"/>
</dbReference>
<sequence>MFVRWNSTGVLMLVSACFLFGTVALYFDGVTSIKKQAIWKEVPSLWFARQESGVKKLATYEQDEILNTTASTEPQFASFRFRRRIGHLRRVCEEGEKQGIWDRVEKDRRATNYVQNDNFLVLPDHNFLMCVLPKCGSSSWHWLVRDMRDPLSVGHAFGWQDRQKNTQMSQDLLPEDGDRLMQNGDAFRGISVRHPFGKLVSGWNDKLARGTTYGDFLLEAYPHMKEFASEKDKLHILSFEDFVEYIATYGDNVENLDYHFL</sequence>
<accession>H2YJ15</accession>
<evidence type="ECO:0000313" key="10">
    <source>
        <dbReference type="Ensembl" id="ENSCSAVP00000005314.1"/>
    </source>
</evidence>
<evidence type="ECO:0000256" key="9">
    <source>
        <dbReference type="RuleBase" id="RU364020"/>
    </source>
</evidence>
<reference evidence="11" key="1">
    <citation type="submission" date="2003-08" db="EMBL/GenBank/DDBJ databases">
        <authorList>
            <person name="Birren B."/>
            <person name="Nusbaum C."/>
            <person name="Abebe A."/>
            <person name="Abouelleil A."/>
            <person name="Adekoya E."/>
            <person name="Ait-zahra M."/>
            <person name="Allen N."/>
            <person name="Allen T."/>
            <person name="An P."/>
            <person name="Anderson M."/>
            <person name="Anderson S."/>
            <person name="Arachchi H."/>
            <person name="Armbruster J."/>
            <person name="Bachantsang P."/>
            <person name="Baldwin J."/>
            <person name="Barry A."/>
            <person name="Bayul T."/>
            <person name="Blitshsteyn B."/>
            <person name="Bloom T."/>
            <person name="Blye J."/>
            <person name="Boguslavskiy L."/>
            <person name="Borowsky M."/>
            <person name="Boukhgalter B."/>
            <person name="Brunache A."/>
            <person name="Butler J."/>
            <person name="Calixte N."/>
            <person name="Calvo S."/>
            <person name="Camarata J."/>
            <person name="Campo K."/>
            <person name="Chang J."/>
            <person name="Cheshatsang Y."/>
            <person name="Citroen M."/>
            <person name="Collymore A."/>
            <person name="Considine T."/>
            <person name="Cook A."/>
            <person name="Cooke P."/>
            <person name="Corum B."/>
            <person name="Cuomo C."/>
            <person name="David R."/>
            <person name="Dawoe T."/>
            <person name="Degray S."/>
            <person name="Dodge S."/>
            <person name="Dooley K."/>
            <person name="Dorje P."/>
            <person name="Dorjee K."/>
            <person name="Dorris L."/>
            <person name="Duffey N."/>
            <person name="Dupes A."/>
            <person name="Elkins T."/>
            <person name="Engels R."/>
            <person name="Erickson J."/>
            <person name="Farina A."/>
            <person name="Faro S."/>
            <person name="Ferreira P."/>
            <person name="Fischer H."/>
            <person name="Fitzgerald M."/>
            <person name="Foley K."/>
            <person name="Gage D."/>
            <person name="Galagan J."/>
            <person name="Gearin G."/>
            <person name="Gnerre S."/>
            <person name="Gnirke A."/>
            <person name="Goyette A."/>
            <person name="Graham J."/>
            <person name="Grandbois E."/>
            <person name="Gyaltsen K."/>
            <person name="Hafez N."/>
            <person name="Hagopian D."/>
            <person name="Hagos B."/>
            <person name="Hall J."/>
            <person name="Hatcher B."/>
            <person name="Heller A."/>
            <person name="Higgins H."/>
            <person name="Honan T."/>
            <person name="Horn A."/>
            <person name="Houde N."/>
            <person name="Hughes L."/>
            <person name="Hulme W."/>
            <person name="Husby E."/>
            <person name="Iliev I."/>
            <person name="Jaffe D."/>
            <person name="Jones C."/>
            <person name="Kamal M."/>
            <person name="Kamat A."/>
            <person name="Kamvysselis M."/>
            <person name="Karlsson E."/>
            <person name="Kells C."/>
            <person name="Kieu A."/>
            <person name="Kisner P."/>
            <person name="Kodira C."/>
            <person name="Kulbokas E."/>
            <person name="Labutti K."/>
            <person name="Lama D."/>
            <person name="Landers T."/>
            <person name="Leger J."/>
            <person name="Levine S."/>
            <person name="Lewis D."/>
            <person name="Lewis T."/>
            <person name="Lindblad-toh K."/>
            <person name="Liu X."/>
            <person name="Lokyitsang T."/>
            <person name="Lokyitsang Y."/>
            <person name="Lucien O."/>
            <person name="Lui A."/>
            <person name="Ma L.J."/>
            <person name="Mabbitt R."/>
            <person name="Macdonald J."/>
            <person name="Maclean C."/>
            <person name="Major J."/>
            <person name="Manning J."/>
            <person name="Marabella R."/>
            <person name="Maru K."/>
            <person name="Matthews C."/>
            <person name="Mauceli E."/>
            <person name="Mccarthy M."/>
            <person name="Mcdonough S."/>
            <person name="Mcghee T."/>
            <person name="Meldrim J."/>
            <person name="Meneus L."/>
            <person name="Mesirov J."/>
            <person name="Mihalev A."/>
            <person name="Mihova T."/>
            <person name="Mikkelsen T."/>
            <person name="Mlenga V."/>
            <person name="Moru K."/>
            <person name="Mozes J."/>
            <person name="Mulrain L."/>
            <person name="Munson G."/>
            <person name="Naylor J."/>
            <person name="Newes C."/>
            <person name="Nguyen C."/>
            <person name="Nguyen N."/>
            <person name="Nguyen T."/>
            <person name="Nicol R."/>
            <person name="Nielsen C."/>
            <person name="Nizzari M."/>
            <person name="Norbu C."/>
            <person name="Norbu N."/>
            <person name="O'donnell P."/>
            <person name="Okoawo O."/>
            <person name="O'leary S."/>
            <person name="Omotosho B."/>
            <person name="O'neill K."/>
            <person name="Osman S."/>
            <person name="Parker S."/>
            <person name="Perrin D."/>
            <person name="Phunkhang P."/>
            <person name="Piqani B."/>
            <person name="Purcell S."/>
            <person name="Rachupka T."/>
            <person name="Ramasamy U."/>
            <person name="Rameau R."/>
            <person name="Ray V."/>
            <person name="Raymond C."/>
            <person name="Retta R."/>
            <person name="Richardson S."/>
            <person name="Rise C."/>
            <person name="Rodriguez J."/>
            <person name="Rogers J."/>
            <person name="Rogov P."/>
            <person name="Rutman M."/>
            <person name="Schupbach R."/>
            <person name="Seaman C."/>
            <person name="Settipalli S."/>
            <person name="Sharpe T."/>
            <person name="Sheridan J."/>
            <person name="Sherpa N."/>
            <person name="Shi J."/>
            <person name="Smirnov S."/>
            <person name="Smith C."/>
            <person name="Sougnez C."/>
            <person name="Spencer B."/>
            <person name="Stalker J."/>
            <person name="Stange-thomann N."/>
            <person name="Stavropoulos S."/>
            <person name="Stetson K."/>
            <person name="Stone C."/>
            <person name="Stone S."/>
            <person name="Stubbs M."/>
            <person name="Talamas J."/>
            <person name="Tchuinga P."/>
            <person name="Tenzing P."/>
            <person name="Tesfaye S."/>
            <person name="Theodore J."/>
            <person name="Thoulutsang Y."/>
            <person name="Topham K."/>
            <person name="Towey S."/>
            <person name="Tsamla T."/>
            <person name="Tsomo N."/>
            <person name="Vallee D."/>
            <person name="Vassiliev H."/>
            <person name="Venkataraman V."/>
            <person name="Vinson J."/>
            <person name="Vo A."/>
            <person name="Wade C."/>
            <person name="Wang S."/>
            <person name="Wangchuk T."/>
            <person name="Wangdi T."/>
            <person name="Whittaker C."/>
            <person name="Wilkinson J."/>
            <person name="Wu Y."/>
            <person name="Wyman D."/>
            <person name="Yadav S."/>
            <person name="Yang S."/>
            <person name="Yang X."/>
            <person name="Yeager S."/>
            <person name="Yee E."/>
            <person name="Young G."/>
            <person name="Zainoun J."/>
            <person name="Zembeck L."/>
            <person name="Zimmer A."/>
            <person name="Zody M."/>
            <person name="Lander E."/>
        </authorList>
    </citation>
    <scope>NUCLEOTIDE SEQUENCE [LARGE SCALE GENOMIC DNA]</scope>
</reference>
<comment type="subcellular location">
    <subcellularLocation>
        <location evidence="1 9">Golgi apparatus membrane</location>
        <topology evidence="1 9">Single-pass type II membrane protein</topology>
    </subcellularLocation>
</comment>
<dbReference type="OMA" id="ISVRHPF"/>
<evidence type="ECO:0000256" key="2">
    <source>
        <dbReference type="ARBA" id="ARBA00006339"/>
    </source>
</evidence>
<dbReference type="EC" id="2.8.2.-" evidence="9"/>
<keyword evidence="11" id="KW-1185">Reference proteome</keyword>
<evidence type="ECO:0000256" key="5">
    <source>
        <dbReference type="ARBA" id="ARBA00022989"/>
    </source>
</evidence>